<name>A0A0F9CP17_9ZZZZ</name>
<evidence type="ECO:0000313" key="1">
    <source>
        <dbReference type="EMBL" id="KKL28167.1"/>
    </source>
</evidence>
<comment type="caution">
    <text evidence="1">The sequence shown here is derived from an EMBL/GenBank/DDBJ whole genome shotgun (WGS) entry which is preliminary data.</text>
</comment>
<protein>
    <submittedName>
        <fullName evidence="1">Uncharacterized protein</fullName>
    </submittedName>
</protein>
<reference evidence="1" key="1">
    <citation type="journal article" date="2015" name="Nature">
        <title>Complex archaea that bridge the gap between prokaryotes and eukaryotes.</title>
        <authorList>
            <person name="Spang A."/>
            <person name="Saw J.H."/>
            <person name="Jorgensen S.L."/>
            <person name="Zaremba-Niedzwiedzka K."/>
            <person name="Martijn J."/>
            <person name="Lind A.E."/>
            <person name="van Eijk R."/>
            <person name="Schleper C."/>
            <person name="Guy L."/>
            <person name="Ettema T.J."/>
        </authorList>
    </citation>
    <scope>NUCLEOTIDE SEQUENCE</scope>
</reference>
<organism evidence="1">
    <name type="scientific">marine sediment metagenome</name>
    <dbReference type="NCBI Taxonomy" id="412755"/>
    <lineage>
        <taxon>unclassified sequences</taxon>
        <taxon>metagenomes</taxon>
        <taxon>ecological metagenomes</taxon>
    </lineage>
</organism>
<sequence>KIINNRRLVIYNEADLEKIAKALVKELGGK</sequence>
<feature type="non-terminal residue" evidence="1">
    <location>
        <position position="1"/>
    </location>
</feature>
<proteinExistence type="predicted"/>
<dbReference type="AlphaFoldDB" id="A0A0F9CP17"/>
<dbReference type="EMBL" id="LAZR01035194">
    <property type="protein sequence ID" value="KKL28167.1"/>
    <property type="molecule type" value="Genomic_DNA"/>
</dbReference>
<gene>
    <name evidence="1" type="ORF">LCGC14_2377910</name>
</gene>
<accession>A0A0F9CP17</accession>